<comment type="caution">
    <text evidence="2">The sequence shown here is derived from an EMBL/GenBank/DDBJ whole genome shotgun (WGS) entry which is preliminary data.</text>
</comment>
<evidence type="ECO:0000256" key="1">
    <source>
        <dbReference type="SAM" id="MobiDB-lite"/>
    </source>
</evidence>
<reference evidence="2 3" key="1">
    <citation type="journal article" date="2013" name="BMC Genomics">
        <title>The miniature genome of a carnivorous plant Genlisea aurea contains a low number of genes and short non-coding sequences.</title>
        <authorList>
            <person name="Leushkin E.V."/>
            <person name="Sutormin R.A."/>
            <person name="Nabieva E.R."/>
            <person name="Penin A.A."/>
            <person name="Kondrashov A.S."/>
            <person name="Logacheva M.D."/>
        </authorList>
    </citation>
    <scope>NUCLEOTIDE SEQUENCE [LARGE SCALE GENOMIC DNA]</scope>
</reference>
<gene>
    <name evidence="2" type="ORF">M569_01886</name>
</gene>
<evidence type="ECO:0000313" key="3">
    <source>
        <dbReference type="Proteomes" id="UP000015453"/>
    </source>
</evidence>
<name>S8D0J8_9LAMI</name>
<feature type="region of interest" description="Disordered" evidence="1">
    <location>
        <begin position="64"/>
        <end position="91"/>
    </location>
</feature>
<dbReference type="AlphaFoldDB" id="S8D0J8"/>
<dbReference type="EMBL" id="AUSU01000655">
    <property type="protein sequence ID" value="EPS72875.1"/>
    <property type="molecule type" value="Genomic_DNA"/>
</dbReference>
<evidence type="ECO:0000313" key="2">
    <source>
        <dbReference type="EMBL" id="EPS72875.1"/>
    </source>
</evidence>
<dbReference type="Proteomes" id="UP000015453">
    <property type="component" value="Unassembled WGS sequence"/>
</dbReference>
<proteinExistence type="predicted"/>
<dbReference type="PANTHER" id="PTHR36713">
    <property type="entry name" value="OS09G0344700 PROTEIN"/>
    <property type="match status" value="1"/>
</dbReference>
<accession>S8D0J8</accession>
<keyword evidence="3" id="KW-1185">Reference proteome</keyword>
<protein>
    <submittedName>
        <fullName evidence="2">Uncharacterized protein</fullName>
    </submittedName>
</protein>
<dbReference type="PANTHER" id="PTHR36713:SF1">
    <property type="entry name" value="OS09G0344700 PROTEIN"/>
    <property type="match status" value="1"/>
</dbReference>
<organism evidence="2 3">
    <name type="scientific">Genlisea aurea</name>
    <dbReference type="NCBI Taxonomy" id="192259"/>
    <lineage>
        <taxon>Eukaryota</taxon>
        <taxon>Viridiplantae</taxon>
        <taxon>Streptophyta</taxon>
        <taxon>Embryophyta</taxon>
        <taxon>Tracheophyta</taxon>
        <taxon>Spermatophyta</taxon>
        <taxon>Magnoliopsida</taxon>
        <taxon>eudicotyledons</taxon>
        <taxon>Gunneridae</taxon>
        <taxon>Pentapetalae</taxon>
        <taxon>asterids</taxon>
        <taxon>lamiids</taxon>
        <taxon>Lamiales</taxon>
        <taxon>Lentibulariaceae</taxon>
        <taxon>Genlisea</taxon>
    </lineage>
</organism>
<sequence>MQTRPEDEGQEDCAIPPESIKEALHKAAAAVKSVVSSNVEVPGDEPDLGGGDFPVENADAAAAAAVPDLPQPDTGDIDDTAETDGRDRPEG</sequence>